<dbReference type="PROSITE" id="PS51257">
    <property type="entry name" value="PROKAR_LIPOPROTEIN"/>
    <property type="match status" value="1"/>
</dbReference>
<sequence>MKKIILSLCVAAGLFSCTSEADQNAIVGKANVAYYGRVWEVAINEGRTNILDSAYVEDAVLHTVPEVKGKANCKAYYENFVTGFTERQFIVKEIFADGDKLVKYWQFKGKHTGNFFGIPATGKSVDVIGCTIVKMKDGKIAEEQDFMDNMVLMTQLGLLPASK</sequence>
<reference evidence="2 3" key="1">
    <citation type="submission" date="2024-03" db="EMBL/GenBank/DDBJ databases">
        <title>Aquirufa genome sequencing.</title>
        <authorList>
            <person name="Pitt A."/>
            <person name="Hahn M.W."/>
        </authorList>
    </citation>
    <scope>NUCLEOTIDE SEQUENCE [LARGE SCALE GENOMIC DNA]</scope>
    <source>
        <strain evidence="2 3">KTFRIE-69F</strain>
    </source>
</reference>
<evidence type="ECO:0000313" key="3">
    <source>
        <dbReference type="Proteomes" id="UP001598112"/>
    </source>
</evidence>
<name>A0ABW6D772_9BACT</name>
<dbReference type="PANTHER" id="PTHR38436:SF1">
    <property type="entry name" value="ESTER CYCLASE"/>
    <property type="match status" value="1"/>
</dbReference>
<dbReference type="EMBL" id="JBBKXY010000003">
    <property type="protein sequence ID" value="MFD3294069.1"/>
    <property type="molecule type" value="Genomic_DNA"/>
</dbReference>
<evidence type="ECO:0000256" key="1">
    <source>
        <dbReference type="SAM" id="SignalP"/>
    </source>
</evidence>
<dbReference type="RefSeq" id="WP_223131307.1">
    <property type="nucleotide sequence ID" value="NZ_JBBKXY010000003.1"/>
</dbReference>
<dbReference type="InterPro" id="IPR032710">
    <property type="entry name" value="NTF2-like_dom_sf"/>
</dbReference>
<dbReference type="SUPFAM" id="SSF54427">
    <property type="entry name" value="NTF2-like"/>
    <property type="match status" value="1"/>
</dbReference>
<dbReference type="Gene3D" id="3.10.450.50">
    <property type="match status" value="1"/>
</dbReference>
<proteinExistence type="predicted"/>
<feature type="chain" id="PRO_5047031128" evidence="1">
    <location>
        <begin position="22"/>
        <end position="163"/>
    </location>
</feature>
<keyword evidence="1" id="KW-0732">Signal</keyword>
<protein>
    <submittedName>
        <fullName evidence="2">Ester cyclase</fullName>
    </submittedName>
</protein>
<keyword evidence="3" id="KW-1185">Reference proteome</keyword>
<gene>
    <name evidence="2" type="ORF">SKC35_10250</name>
</gene>
<dbReference type="InterPro" id="IPR009959">
    <property type="entry name" value="Cyclase_SnoaL-like"/>
</dbReference>
<dbReference type="Pfam" id="PF07366">
    <property type="entry name" value="SnoaL"/>
    <property type="match status" value="1"/>
</dbReference>
<dbReference type="PANTHER" id="PTHR38436">
    <property type="entry name" value="POLYKETIDE CYCLASE SNOAL-LIKE DOMAIN"/>
    <property type="match status" value="1"/>
</dbReference>
<accession>A0ABW6D772</accession>
<comment type="caution">
    <text evidence="2">The sequence shown here is derived from an EMBL/GenBank/DDBJ whole genome shotgun (WGS) entry which is preliminary data.</text>
</comment>
<feature type="signal peptide" evidence="1">
    <location>
        <begin position="1"/>
        <end position="21"/>
    </location>
</feature>
<organism evidence="2 3">
    <name type="scientific">Aquirufa originis</name>
    <dbReference type="NCBI Taxonomy" id="3096514"/>
    <lineage>
        <taxon>Bacteria</taxon>
        <taxon>Pseudomonadati</taxon>
        <taxon>Bacteroidota</taxon>
        <taxon>Cytophagia</taxon>
        <taxon>Cytophagales</taxon>
        <taxon>Flectobacillaceae</taxon>
        <taxon>Aquirufa</taxon>
    </lineage>
</organism>
<evidence type="ECO:0000313" key="2">
    <source>
        <dbReference type="EMBL" id="MFD3294069.1"/>
    </source>
</evidence>
<dbReference type="Proteomes" id="UP001598112">
    <property type="component" value="Unassembled WGS sequence"/>
</dbReference>